<dbReference type="OrthoDB" id="5557682at2"/>
<accession>A0A1Y6CWT6</accession>
<reference evidence="2 3" key="1">
    <citation type="submission" date="2016-12" db="EMBL/GenBank/DDBJ databases">
        <authorList>
            <person name="Song W.-J."/>
            <person name="Kurnit D.M."/>
        </authorList>
    </citation>
    <scope>NUCLEOTIDE SEQUENCE [LARGE SCALE GENOMIC DNA]</scope>
    <source>
        <strain evidence="2 3">175</strain>
    </source>
</reference>
<name>A0A1Y6CWT6_9GAMM</name>
<evidence type="ECO:0000256" key="1">
    <source>
        <dbReference type="SAM" id="SignalP"/>
    </source>
</evidence>
<organism evidence="2 3">
    <name type="scientific">Methylomagnum ishizawai</name>
    <dbReference type="NCBI Taxonomy" id="1760988"/>
    <lineage>
        <taxon>Bacteria</taxon>
        <taxon>Pseudomonadati</taxon>
        <taxon>Pseudomonadota</taxon>
        <taxon>Gammaproteobacteria</taxon>
        <taxon>Methylococcales</taxon>
        <taxon>Methylococcaceae</taxon>
        <taxon>Methylomagnum</taxon>
    </lineage>
</organism>
<dbReference type="STRING" id="1760988.SAMN02949497_2166"/>
<gene>
    <name evidence="2" type="ORF">SAMN02949497_2166</name>
</gene>
<dbReference type="RefSeq" id="WP_085212547.1">
    <property type="nucleotide sequence ID" value="NZ_FXAM01000001.1"/>
</dbReference>
<dbReference type="AlphaFoldDB" id="A0A1Y6CWT6"/>
<evidence type="ECO:0000313" key="3">
    <source>
        <dbReference type="Proteomes" id="UP000192923"/>
    </source>
</evidence>
<proteinExistence type="predicted"/>
<dbReference type="Proteomes" id="UP000192923">
    <property type="component" value="Unassembled WGS sequence"/>
</dbReference>
<feature type="signal peptide" evidence="1">
    <location>
        <begin position="1"/>
        <end position="26"/>
    </location>
</feature>
<sequence>MPRITPRFLIRAARPLLLAAVLPVSAAGVADTACPENPAALLWTSPAHPVPGEPVKLMAVLTDGPAEALSATGPDGESIALDSAARGGPPWSLEAEFDPPRGGTYRVDIQRGGESIACRTVAVGSAAEGSGNPRPGEWNTAAEAFYAAWIEKLFDAPPDENLSFPSLEPVIRDPGRNFLYDHFGRNEDARLPATPDCADLPYFLRAYFAWKVGLPVAFRACDRGGAGRPPHCGAPNLSAAFTQGPVPTASFNGLMRKIADTVHSGSARTALSAEATDFYPLPLEREALWPGTVYADPYGHTLMLVRWMPQTAGRSGLLLAVDAQPDNSVSRKRFWEGTFLFADTGAAGPGFKAFRPVLRGGAGRWELPSNADLAAGGPVAPYSTAQGELAPEDFYARMGQLINPRGLAPRQAYEAMLDALAEQLQTRAESVENGEGYMRKHRGAMVPMPSGAAIFETQGLWEDYSTPSRDMRLLIAMKVLDSLPEHIVRYPDLFALGGQSPEAARAAIEALHRRLVQERRFSYIRSDGSAWELTVAEAMARRAAFETGYNPNDCAEARWGARPGTPEYATCSRHAPAEQRAKMEQYRAWFHETRRPTR</sequence>
<feature type="chain" id="PRO_5013051542" evidence="1">
    <location>
        <begin position="27"/>
        <end position="598"/>
    </location>
</feature>
<keyword evidence="1" id="KW-0732">Signal</keyword>
<dbReference type="EMBL" id="FXAM01000001">
    <property type="protein sequence ID" value="SMF94831.1"/>
    <property type="molecule type" value="Genomic_DNA"/>
</dbReference>
<keyword evidence="3" id="KW-1185">Reference proteome</keyword>
<evidence type="ECO:0000313" key="2">
    <source>
        <dbReference type="EMBL" id="SMF94831.1"/>
    </source>
</evidence>
<protein>
    <submittedName>
        <fullName evidence="2">Uncharacterized protein</fullName>
    </submittedName>
</protein>